<organism evidence="1 2">
    <name type="scientific">Gordonia phage Bantam</name>
    <dbReference type="NCBI Taxonomy" id="1887641"/>
    <lineage>
        <taxon>Viruses</taxon>
        <taxon>Duplodnaviria</taxon>
        <taxon>Heunggongvirae</taxon>
        <taxon>Uroviricota</taxon>
        <taxon>Caudoviricetes</taxon>
        <taxon>Bantamvirus</taxon>
        <taxon>Bantamvirus bantam</taxon>
    </lineage>
</organism>
<evidence type="ECO:0000313" key="2">
    <source>
        <dbReference type="Proteomes" id="UP000202170"/>
    </source>
</evidence>
<name>A0A1B3AYA8_9CAUD</name>
<proteinExistence type="predicted"/>
<dbReference type="KEGG" id="vg:29080309"/>
<gene>
    <name evidence="1" type="primary">45</name>
    <name evidence="1" type="ORF">SEA_BANTAM_45</name>
</gene>
<dbReference type="RefSeq" id="YP_009287514.1">
    <property type="nucleotide sequence ID" value="NC_031074.1"/>
</dbReference>
<keyword evidence="2" id="KW-1185">Reference proteome</keyword>
<dbReference type="EMBL" id="KX557272">
    <property type="protein sequence ID" value="AOE43735.1"/>
    <property type="molecule type" value="Genomic_DNA"/>
</dbReference>
<evidence type="ECO:0000313" key="1">
    <source>
        <dbReference type="EMBL" id="AOE43735.1"/>
    </source>
</evidence>
<sequence length="86" mass="9753">MPEMPALPDGMRWEIKRSNSRAFTHALCLQSADPGYWFTLESRHFDVGADERENAEEILSLAEEILAHLTPNFGGLTGFHMDGKKY</sequence>
<accession>A0A1B3AYA8</accession>
<reference evidence="2" key="1">
    <citation type="submission" date="2016-07" db="EMBL/GenBank/DDBJ databases">
        <authorList>
            <person name="Florea S."/>
            <person name="Webb J.S."/>
            <person name="Jaromczyk J."/>
            <person name="Schardl C.L."/>
        </authorList>
    </citation>
    <scope>NUCLEOTIDE SEQUENCE [LARGE SCALE GENOMIC DNA]</scope>
</reference>
<protein>
    <submittedName>
        <fullName evidence="1">Uncharacterized protein</fullName>
    </submittedName>
</protein>
<dbReference type="Proteomes" id="UP000202170">
    <property type="component" value="Segment"/>
</dbReference>
<dbReference type="GeneID" id="29080309"/>